<dbReference type="InterPro" id="IPR050164">
    <property type="entry name" value="Peptidase_C19"/>
</dbReference>
<feature type="domain" description="USP" evidence="3">
    <location>
        <begin position="443"/>
        <end position="872"/>
    </location>
</feature>
<dbReference type="AlphaFoldDB" id="H2ZX11"/>
<keyword evidence="1" id="KW-0833">Ubl conjugation pathway</keyword>
<dbReference type="GO" id="GO:0006511">
    <property type="term" value="P:ubiquitin-dependent protein catabolic process"/>
    <property type="evidence" value="ECO:0007669"/>
    <property type="project" value="InterPro"/>
</dbReference>
<dbReference type="PANTHER" id="PTHR24006:SF660">
    <property type="entry name" value="UBIQUITIN CARBOXYL-TERMINAL HYDROLASE 35"/>
    <property type="match status" value="1"/>
</dbReference>
<dbReference type="InterPro" id="IPR033840">
    <property type="entry name" value="USP38"/>
</dbReference>
<dbReference type="EMBL" id="AFYH01022438">
    <property type="status" value="NOT_ANNOTATED_CDS"/>
    <property type="molecule type" value="Genomic_DNA"/>
</dbReference>
<dbReference type="Gene3D" id="3.90.70.10">
    <property type="entry name" value="Cysteine proteinases"/>
    <property type="match status" value="1"/>
</dbReference>
<dbReference type="HOGENOM" id="CLU_010910_0_0_1"/>
<dbReference type="STRING" id="7897.ENSLACP00000001932"/>
<dbReference type="EMBL" id="AFYH01022443">
    <property type="status" value="NOT_ANNOTATED_CDS"/>
    <property type="molecule type" value="Genomic_DNA"/>
</dbReference>
<dbReference type="GeneTree" id="ENSGT00940000160942"/>
<reference evidence="4" key="3">
    <citation type="submission" date="2025-09" db="UniProtKB">
        <authorList>
            <consortium name="Ensembl"/>
        </authorList>
    </citation>
    <scope>IDENTIFICATION</scope>
</reference>
<keyword evidence="1" id="KW-0378">Hydrolase</keyword>
<evidence type="ECO:0000256" key="2">
    <source>
        <dbReference type="SAM" id="MobiDB-lite"/>
    </source>
</evidence>
<feature type="compositionally biased region" description="Polar residues" evidence="2">
    <location>
        <begin position="629"/>
        <end position="640"/>
    </location>
</feature>
<dbReference type="SUPFAM" id="SSF54001">
    <property type="entry name" value="Cysteine proteinases"/>
    <property type="match status" value="1"/>
</dbReference>
<dbReference type="EMBL" id="AFYH01022435">
    <property type="status" value="NOT_ANNOTATED_CDS"/>
    <property type="molecule type" value="Genomic_DNA"/>
</dbReference>
<comment type="catalytic activity">
    <reaction evidence="1">
        <text>Thiol-dependent hydrolysis of ester, thioester, amide, peptide and isopeptide bonds formed by the C-terminal Gly of ubiquitin (a 76-residue protein attached to proteins as an intracellular targeting signal).</text>
        <dbReference type="EC" id="3.4.19.12"/>
    </reaction>
</comment>
<keyword evidence="1" id="KW-0645">Protease</keyword>
<reference evidence="4" key="2">
    <citation type="submission" date="2025-08" db="UniProtKB">
        <authorList>
            <consortium name="Ensembl"/>
        </authorList>
    </citation>
    <scope>IDENTIFICATION</scope>
</reference>
<dbReference type="FunCoup" id="H2ZX11">
    <property type="interactions" value="1056"/>
</dbReference>
<dbReference type="Pfam" id="PF00443">
    <property type="entry name" value="UCH"/>
    <property type="match status" value="1"/>
</dbReference>
<evidence type="ECO:0000313" key="4">
    <source>
        <dbReference type="Ensembl" id="ENSLACP00000001932.1"/>
    </source>
</evidence>
<dbReference type="PROSITE" id="PS00972">
    <property type="entry name" value="USP_1"/>
    <property type="match status" value="1"/>
</dbReference>
<keyword evidence="1" id="KW-0788">Thiol protease</keyword>
<dbReference type="EMBL" id="AFYH01022442">
    <property type="status" value="NOT_ANNOTATED_CDS"/>
    <property type="molecule type" value="Genomic_DNA"/>
</dbReference>
<dbReference type="EMBL" id="AFYH01022440">
    <property type="status" value="NOT_ANNOTATED_CDS"/>
    <property type="molecule type" value="Genomic_DNA"/>
</dbReference>
<dbReference type="eggNOG" id="KOG1864">
    <property type="taxonomic scope" value="Eukaryota"/>
</dbReference>
<dbReference type="OMA" id="YKMCGRS"/>
<accession>H2ZX11</accession>
<dbReference type="InterPro" id="IPR016024">
    <property type="entry name" value="ARM-type_fold"/>
</dbReference>
<reference evidence="5" key="1">
    <citation type="submission" date="2011-08" db="EMBL/GenBank/DDBJ databases">
        <title>The draft genome of Latimeria chalumnae.</title>
        <authorList>
            <person name="Di Palma F."/>
            <person name="Alfoldi J."/>
            <person name="Johnson J."/>
            <person name="Berlin A."/>
            <person name="Gnerre S."/>
            <person name="Jaffe D."/>
            <person name="MacCallum I."/>
            <person name="Young S."/>
            <person name="Walker B.J."/>
            <person name="Lander E."/>
            <person name="Lindblad-Toh K."/>
        </authorList>
    </citation>
    <scope>NUCLEOTIDE SEQUENCE [LARGE SCALE GENOMIC DNA]</scope>
    <source>
        <strain evidence="5">Wild caught</strain>
    </source>
</reference>
<dbReference type="GO" id="GO:0005829">
    <property type="term" value="C:cytosol"/>
    <property type="evidence" value="ECO:0007669"/>
    <property type="project" value="TreeGrafter"/>
</dbReference>
<dbReference type="Pfam" id="PF21246">
    <property type="entry name" value="Usp38-like_N"/>
    <property type="match status" value="1"/>
</dbReference>
<sequence length="969" mass="109000">MDKILEAVLVSPYSNAVKHGLIRRVLEAAKEPLDRQQCWSMLEVATKLFLLGDTKLKRDTGKEVFEAYAHHHPKEFEEFFSVRFILNLLQEGYGTLGTKSLKIIEYLHLGLQYLLQGSSADEVFSLLQTEVLRMVCERPGPKFCAGLAKLLSQNPQCIPTGKQLTLFCQQLVRSIGQFQCLSEAEDDIMEFLDHVIKVSGLLQKIWRAQTSSILPSLKELFTIISTTGQETPSNALASVVQFVPVELMDGVIKNLTNDDSISDAQMMTAINRFSSQVSWLKNYIAGLLHTVLRKLIKVLRLSVSAEIKLTLCLQVFSKLYYPIVREGTLSVLKYMLLSFQHSPDAFHMLLPHIPKMVAALCKEDPKSGRSCLEQLAELIHCMIFRFSGFPDLYEPLMEAIKDLPVPNEERVKQLLGQNAWTSQKNELAPFYPRLAAKSNTGRIGLVNLGNTCYMNSVLQALFMASDFRQAVMYLKESDSQPLMMKLQRLFAFLEHSQRPAISPDNFLAASWPPWFSPGAQQDCSEYLKYLLDRLHEEEKTGRRINLKLRRSNSGPYIEEYQDFGKTLIEKMFGGKLMTNTCCLCCHNISLREEAFTDLSLAFPPPQKAAVRYGGSTSPALPIEEIGPKSTHSPLKSQNRMCRSPKRQRSPLKSEQPYVHIVPIEILGSHGKVETERPTFSRQYTEELEDHDGIEDAKNSAIASGEQTHAADGSRSVPDLINFFLSPEMLTGDNKYYCEMCASLQDAEKVVEVSEAPCYLILTLLRFSFDLKVMKRRKIIDNVYVPLVLKLPVRVSVYDLCSVVVHSGISSESGHYYCYAREGLGTNESQADSGSQWYLFNDTRVSFSSFESVSNVTSYLPKDTAYVLFYRQRTSQRGTAGPQHTSGAVKQYGEPPLSKEIMEAISKDNIQYLQEQEREARNRATYIPALSRSPMWWRGFGDDDDNEGSSGSCGPAAGGGGSGSFSRLVF</sequence>
<dbReference type="Proteomes" id="UP000008672">
    <property type="component" value="Unassembled WGS sequence"/>
</dbReference>
<dbReference type="PROSITE" id="PS50235">
    <property type="entry name" value="USP_3"/>
    <property type="match status" value="1"/>
</dbReference>
<dbReference type="GO" id="GO:0004843">
    <property type="term" value="F:cysteine-type deubiquitinase activity"/>
    <property type="evidence" value="ECO:0007669"/>
    <property type="project" value="UniProtKB-UniRule"/>
</dbReference>
<dbReference type="InterPro" id="IPR001394">
    <property type="entry name" value="Peptidase_C19_UCH"/>
</dbReference>
<dbReference type="GO" id="GO:0005634">
    <property type="term" value="C:nucleus"/>
    <property type="evidence" value="ECO:0007669"/>
    <property type="project" value="TreeGrafter"/>
</dbReference>
<evidence type="ECO:0000259" key="3">
    <source>
        <dbReference type="PROSITE" id="PS50235"/>
    </source>
</evidence>
<proteinExistence type="inferred from homology"/>
<dbReference type="InterPro" id="IPR038765">
    <property type="entry name" value="Papain-like_cys_pep_sf"/>
</dbReference>
<comment type="similarity">
    <text evidence="1">Belongs to the peptidase C19 family.</text>
</comment>
<dbReference type="InterPro" id="IPR049407">
    <property type="entry name" value="Usp38-like_N"/>
</dbReference>
<keyword evidence="5" id="KW-1185">Reference proteome</keyword>
<dbReference type="PROSITE" id="PS00973">
    <property type="entry name" value="USP_2"/>
    <property type="match status" value="1"/>
</dbReference>
<dbReference type="InterPro" id="IPR018200">
    <property type="entry name" value="USP_CS"/>
</dbReference>
<evidence type="ECO:0000313" key="5">
    <source>
        <dbReference type="Proteomes" id="UP000008672"/>
    </source>
</evidence>
<dbReference type="InterPro" id="IPR028889">
    <property type="entry name" value="USP"/>
</dbReference>
<name>H2ZX11_LATCH</name>
<protein>
    <recommendedName>
        <fullName evidence="1">Ubiquitin carboxyl-terminal hydrolase</fullName>
        <ecNumber evidence="1">3.4.19.12</ecNumber>
    </recommendedName>
</protein>
<evidence type="ECO:0000256" key="1">
    <source>
        <dbReference type="RuleBase" id="RU366025"/>
    </source>
</evidence>
<organism evidence="4 5">
    <name type="scientific">Latimeria chalumnae</name>
    <name type="common">Coelacanth</name>
    <dbReference type="NCBI Taxonomy" id="7897"/>
    <lineage>
        <taxon>Eukaryota</taxon>
        <taxon>Metazoa</taxon>
        <taxon>Chordata</taxon>
        <taxon>Craniata</taxon>
        <taxon>Vertebrata</taxon>
        <taxon>Euteleostomi</taxon>
        <taxon>Coelacanthiformes</taxon>
        <taxon>Coelacanthidae</taxon>
        <taxon>Latimeria</taxon>
    </lineage>
</organism>
<dbReference type="EC" id="3.4.19.12" evidence="1"/>
<dbReference type="PANTHER" id="PTHR24006">
    <property type="entry name" value="UBIQUITIN CARBOXYL-TERMINAL HYDROLASE"/>
    <property type="match status" value="1"/>
</dbReference>
<dbReference type="EMBL" id="AFYH01022436">
    <property type="status" value="NOT_ANNOTATED_CDS"/>
    <property type="molecule type" value="Genomic_DNA"/>
</dbReference>
<dbReference type="EMBL" id="AFYH01022439">
    <property type="status" value="NOT_ANNOTATED_CDS"/>
    <property type="molecule type" value="Genomic_DNA"/>
</dbReference>
<dbReference type="GO" id="GO:0016579">
    <property type="term" value="P:protein deubiquitination"/>
    <property type="evidence" value="ECO:0007669"/>
    <property type="project" value="InterPro"/>
</dbReference>
<dbReference type="SUPFAM" id="SSF48371">
    <property type="entry name" value="ARM repeat"/>
    <property type="match status" value="1"/>
</dbReference>
<dbReference type="EMBL" id="AFYH01022437">
    <property type="status" value="NOT_ANNOTATED_CDS"/>
    <property type="molecule type" value="Genomic_DNA"/>
</dbReference>
<gene>
    <name evidence="4" type="primary">USP35</name>
</gene>
<dbReference type="InParanoid" id="H2ZX11"/>
<feature type="region of interest" description="Disordered" evidence="2">
    <location>
        <begin position="937"/>
        <end position="969"/>
    </location>
</feature>
<dbReference type="EMBL" id="AFYH01022441">
    <property type="status" value="NOT_ANNOTATED_CDS"/>
    <property type="molecule type" value="Genomic_DNA"/>
</dbReference>
<dbReference type="CDD" id="cd02664">
    <property type="entry name" value="Peptidase_C19H"/>
    <property type="match status" value="1"/>
</dbReference>
<feature type="region of interest" description="Disordered" evidence="2">
    <location>
        <begin position="619"/>
        <end position="653"/>
    </location>
</feature>
<dbReference type="Ensembl" id="ENSLACT00000001946.1">
    <property type="protein sequence ID" value="ENSLACP00000001932.1"/>
    <property type="gene ID" value="ENSLACG00000001725.1"/>
</dbReference>